<gene>
    <name evidence="2" type="ORF">METZ01_LOCUS414778</name>
</gene>
<evidence type="ECO:0000313" key="2">
    <source>
        <dbReference type="EMBL" id="SVD61924.1"/>
    </source>
</evidence>
<feature type="non-terminal residue" evidence="2">
    <location>
        <position position="42"/>
    </location>
</feature>
<sequence length="42" mass="4621">MKRTFNDSLGINIKQYICCVMMILVTGAAGQIGTDLTTTLRE</sequence>
<keyword evidence="1" id="KW-1133">Transmembrane helix</keyword>
<protein>
    <submittedName>
        <fullName evidence="2">Uncharacterized protein</fullName>
    </submittedName>
</protein>
<keyword evidence="1" id="KW-0472">Membrane</keyword>
<proteinExistence type="predicted"/>
<evidence type="ECO:0000256" key="1">
    <source>
        <dbReference type="SAM" id="Phobius"/>
    </source>
</evidence>
<keyword evidence="1" id="KW-0812">Transmembrane</keyword>
<reference evidence="2" key="1">
    <citation type="submission" date="2018-05" db="EMBL/GenBank/DDBJ databases">
        <authorList>
            <person name="Lanie J.A."/>
            <person name="Ng W.-L."/>
            <person name="Kazmierczak K.M."/>
            <person name="Andrzejewski T.M."/>
            <person name="Davidsen T.M."/>
            <person name="Wayne K.J."/>
            <person name="Tettelin H."/>
            <person name="Glass J.I."/>
            <person name="Rusch D."/>
            <person name="Podicherti R."/>
            <person name="Tsui H.-C.T."/>
            <person name="Winkler M.E."/>
        </authorList>
    </citation>
    <scope>NUCLEOTIDE SEQUENCE</scope>
</reference>
<accession>A0A382WTE5</accession>
<organism evidence="2">
    <name type="scientific">marine metagenome</name>
    <dbReference type="NCBI Taxonomy" id="408172"/>
    <lineage>
        <taxon>unclassified sequences</taxon>
        <taxon>metagenomes</taxon>
        <taxon>ecological metagenomes</taxon>
    </lineage>
</organism>
<dbReference type="AlphaFoldDB" id="A0A382WTE5"/>
<name>A0A382WTE5_9ZZZZ</name>
<feature type="transmembrane region" description="Helical" evidence="1">
    <location>
        <begin position="12"/>
        <end position="32"/>
    </location>
</feature>
<dbReference type="EMBL" id="UINC01162264">
    <property type="protein sequence ID" value="SVD61924.1"/>
    <property type="molecule type" value="Genomic_DNA"/>
</dbReference>